<reference evidence="1" key="1">
    <citation type="submission" date="2014-11" db="EMBL/GenBank/DDBJ databases">
        <authorList>
            <person name="Amaro Gonzalez C."/>
        </authorList>
    </citation>
    <scope>NUCLEOTIDE SEQUENCE</scope>
</reference>
<name>A0A0E9T2T1_ANGAN</name>
<sequence length="29" mass="3430">MHNWEIETAHLRLHEQPQVRPHLCVGKGL</sequence>
<protein>
    <submittedName>
        <fullName evidence="1">Uncharacterized protein</fullName>
    </submittedName>
</protein>
<proteinExistence type="predicted"/>
<reference evidence="1" key="2">
    <citation type="journal article" date="2015" name="Fish Shellfish Immunol.">
        <title>Early steps in the European eel (Anguilla anguilla)-Vibrio vulnificus interaction in the gills: Role of the RtxA13 toxin.</title>
        <authorList>
            <person name="Callol A."/>
            <person name="Pajuelo D."/>
            <person name="Ebbesson L."/>
            <person name="Teles M."/>
            <person name="MacKenzie S."/>
            <person name="Amaro C."/>
        </authorList>
    </citation>
    <scope>NUCLEOTIDE SEQUENCE</scope>
</reference>
<accession>A0A0E9T2T1</accession>
<dbReference type="EMBL" id="GBXM01060698">
    <property type="protein sequence ID" value="JAH47879.1"/>
    <property type="molecule type" value="Transcribed_RNA"/>
</dbReference>
<dbReference type="AlphaFoldDB" id="A0A0E9T2T1"/>
<organism evidence="1">
    <name type="scientific">Anguilla anguilla</name>
    <name type="common">European freshwater eel</name>
    <name type="synonym">Muraena anguilla</name>
    <dbReference type="NCBI Taxonomy" id="7936"/>
    <lineage>
        <taxon>Eukaryota</taxon>
        <taxon>Metazoa</taxon>
        <taxon>Chordata</taxon>
        <taxon>Craniata</taxon>
        <taxon>Vertebrata</taxon>
        <taxon>Euteleostomi</taxon>
        <taxon>Actinopterygii</taxon>
        <taxon>Neopterygii</taxon>
        <taxon>Teleostei</taxon>
        <taxon>Anguilliformes</taxon>
        <taxon>Anguillidae</taxon>
        <taxon>Anguilla</taxon>
    </lineage>
</organism>
<evidence type="ECO:0000313" key="1">
    <source>
        <dbReference type="EMBL" id="JAH47879.1"/>
    </source>
</evidence>